<keyword evidence="3" id="KW-1185">Reference proteome</keyword>
<keyword evidence="1" id="KW-0812">Transmembrane</keyword>
<evidence type="ECO:0000313" key="3">
    <source>
        <dbReference type="Proteomes" id="UP000422764"/>
    </source>
</evidence>
<organism evidence="2 3">
    <name type="scientific">Clostridium bovifaecis</name>
    <dbReference type="NCBI Taxonomy" id="2184719"/>
    <lineage>
        <taxon>Bacteria</taxon>
        <taxon>Bacillati</taxon>
        <taxon>Bacillota</taxon>
        <taxon>Clostridia</taxon>
        <taxon>Eubacteriales</taxon>
        <taxon>Clostridiaceae</taxon>
        <taxon>Clostridium</taxon>
    </lineage>
</organism>
<evidence type="ECO:0000313" key="2">
    <source>
        <dbReference type="EMBL" id="QGU96239.1"/>
    </source>
</evidence>
<keyword evidence="1" id="KW-0472">Membrane</keyword>
<sequence>MKSNRGVKVLLRITIFLVFIGLITYKASFSLEDFKEELSTRGYQYAVDTSAKRDVLSVAPTIININDENIRVHEYKIRPLLWWDCSKISKDGFEIGRTSVHWVAEPHFYQKGNLIVQYIGEDRKTIAMLGEILSESLTLIGVVAAHIYYINAKNPIPLLIAFFSLCGMGL</sequence>
<gene>
    <name evidence="2" type="ORF">GOM49_15070</name>
</gene>
<name>A0A6I6ERF5_9CLOT</name>
<proteinExistence type="predicted"/>
<feature type="transmembrane region" description="Helical" evidence="1">
    <location>
        <begin position="9"/>
        <end position="29"/>
    </location>
</feature>
<protein>
    <submittedName>
        <fullName evidence="2">Uncharacterized protein</fullName>
    </submittedName>
</protein>
<reference evidence="2 3" key="1">
    <citation type="submission" date="2019-12" db="EMBL/GenBank/DDBJ databases">
        <title>Genome sequenceing of Clostridium bovifaecis.</title>
        <authorList>
            <person name="Yao Y."/>
        </authorList>
    </citation>
    <scope>NUCLEOTIDE SEQUENCE [LARGE SCALE GENOMIC DNA]</scope>
    <source>
        <strain evidence="2 3">BXX</strain>
    </source>
</reference>
<dbReference type="AlphaFoldDB" id="A0A6I6ERF5"/>
<accession>A0A6I6ERF5</accession>
<evidence type="ECO:0000256" key="1">
    <source>
        <dbReference type="SAM" id="Phobius"/>
    </source>
</evidence>
<keyword evidence="1" id="KW-1133">Transmembrane helix</keyword>
<dbReference type="EMBL" id="CP046522">
    <property type="protein sequence ID" value="QGU96239.1"/>
    <property type="molecule type" value="Genomic_DNA"/>
</dbReference>
<dbReference type="Proteomes" id="UP000422764">
    <property type="component" value="Chromosome"/>
</dbReference>